<comment type="caution">
    <text evidence="1">The sequence shown here is derived from an EMBL/GenBank/DDBJ whole genome shotgun (WGS) entry which is preliminary data.</text>
</comment>
<proteinExistence type="predicted"/>
<reference evidence="1" key="1">
    <citation type="submission" date="2023-11" db="EMBL/GenBank/DDBJ databases">
        <title>Genome assemblies of two species of porcelain crab, Petrolisthes cinctipes and Petrolisthes manimaculis (Anomura: Porcellanidae).</title>
        <authorList>
            <person name="Angst P."/>
        </authorList>
    </citation>
    <scope>NUCLEOTIDE SEQUENCE</scope>
    <source>
        <strain evidence="1">PB745_02</strain>
        <tissue evidence="1">Gill</tissue>
    </source>
</reference>
<name>A0AAE1U8Z3_9EUCA</name>
<gene>
    <name evidence="1" type="ORF">Pmani_013842</name>
</gene>
<accession>A0AAE1U8Z3</accession>
<organism evidence="1 2">
    <name type="scientific">Petrolisthes manimaculis</name>
    <dbReference type="NCBI Taxonomy" id="1843537"/>
    <lineage>
        <taxon>Eukaryota</taxon>
        <taxon>Metazoa</taxon>
        <taxon>Ecdysozoa</taxon>
        <taxon>Arthropoda</taxon>
        <taxon>Crustacea</taxon>
        <taxon>Multicrustacea</taxon>
        <taxon>Malacostraca</taxon>
        <taxon>Eumalacostraca</taxon>
        <taxon>Eucarida</taxon>
        <taxon>Decapoda</taxon>
        <taxon>Pleocyemata</taxon>
        <taxon>Anomura</taxon>
        <taxon>Galatheoidea</taxon>
        <taxon>Porcellanidae</taxon>
        <taxon>Petrolisthes</taxon>
    </lineage>
</organism>
<dbReference type="AlphaFoldDB" id="A0AAE1U8Z3"/>
<sequence length="105" mass="11052">MSCEGPYEMGGSEVQMVRHPRDVWVYVVVVTRLMCPVIPVKCWRTKILDGCTEVSGDYNRSMDGGCGGDDSGDSLVLGDDDIVGKDCSGNCVDVDGGGGAAVDSE</sequence>
<evidence type="ECO:0000313" key="1">
    <source>
        <dbReference type="EMBL" id="KAK4314898.1"/>
    </source>
</evidence>
<dbReference type="EMBL" id="JAWZYT010001170">
    <property type="protein sequence ID" value="KAK4314898.1"/>
    <property type="molecule type" value="Genomic_DNA"/>
</dbReference>
<keyword evidence="2" id="KW-1185">Reference proteome</keyword>
<protein>
    <submittedName>
        <fullName evidence="1">Uncharacterized protein</fullName>
    </submittedName>
</protein>
<dbReference type="Proteomes" id="UP001292094">
    <property type="component" value="Unassembled WGS sequence"/>
</dbReference>
<evidence type="ECO:0000313" key="2">
    <source>
        <dbReference type="Proteomes" id="UP001292094"/>
    </source>
</evidence>